<dbReference type="Proteomes" id="UP001412239">
    <property type="component" value="Unassembled WGS sequence"/>
</dbReference>
<gene>
    <name evidence="2" type="ORF">GSTUAT00003929001</name>
</gene>
<accession>A0A292PZ77</accession>
<evidence type="ECO:0000256" key="1">
    <source>
        <dbReference type="SAM" id="SignalP"/>
    </source>
</evidence>
<keyword evidence="1" id="KW-0732">Signal</keyword>
<sequence length="197" mass="21875">MLECTCIHLRRRFPMLSLANRCLVLVVVMVMSQKPEYCTPCPHIKFPDSSIPPVPAKKAPEMKRPPPPQHLLNTSYCTSKSFISIAFAHPIPLQQKKPDRTPLSPSLLPSLSVVLRCCSLYDTHHGILSRISCKNIRSEALPAIPVLQAQQCTRITQAIYLSRASYCHTAAMILDVAGGCVDWMPRQGSCTRVPGWG</sequence>
<feature type="signal peptide" evidence="1">
    <location>
        <begin position="1"/>
        <end position="32"/>
    </location>
</feature>
<protein>
    <recommendedName>
        <fullName evidence="4">Secreted protein</fullName>
    </recommendedName>
</protein>
<keyword evidence="3" id="KW-1185">Reference proteome</keyword>
<evidence type="ECO:0000313" key="3">
    <source>
        <dbReference type="Proteomes" id="UP001412239"/>
    </source>
</evidence>
<feature type="chain" id="PRO_5012471506" description="Secreted protein" evidence="1">
    <location>
        <begin position="33"/>
        <end position="197"/>
    </location>
</feature>
<name>A0A292PZ77_9PEZI</name>
<dbReference type="AlphaFoldDB" id="A0A292PZ77"/>
<proteinExistence type="predicted"/>
<dbReference type="EMBL" id="LN891007">
    <property type="protein sequence ID" value="CUS12015.1"/>
    <property type="molecule type" value="Genomic_DNA"/>
</dbReference>
<organism evidence="2 3">
    <name type="scientific">Tuber aestivum</name>
    <name type="common">summer truffle</name>
    <dbReference type="NCBI Taxonomy" id="59557"/>
    <lineage>
        <taxon>Eukaryota</taxon>
        <taxon>Fungi</taxon>
        <taxon>Dikarya</taxon>
        <taxon>Ascomycota</taxon>
        <taxon>Pezizomycotina</taxon>
        <taxon>Pezizomycetes</taxon>
        <taxon>Pezizales</taxon>
        <taxon>Tuberaceae</taxon>
        <taxon>Tuber</taxon>
    </lineage>
</organism>
<reference evidence="2" key="1">
    <citation type="submission" date="2015-10" db="EMBL/GenBank/DDBJ databases">
        <authorList>
            <person name="Regsiter A."/>
            <person name="william w."/>
        </authorList>
    </citation>
    <scope>NUCLEOTIDE SEQUENCE</scope>
    <source>
        <strain evidence="2">Montdore</strain>
    </source>
</reference>
<evidence type="ECO:0000313" key="2">
    <source>
        <dbReference type="EMBL" id="CUS12015.1"/>
    </source>
</evidence>
<evidence type="ECO:0008006" key="4">
    <source>
        <dbReference type="Google" id="ProtNLM"/>
    </source>
</evidence>